<sequence length="48" mass="5726">MPKFYTWVHLHFLSNDKLALPAFQARFNGSDELFTVNVFEMYRSDIDI</sequence>
<dbReference type="Proteomes" id="UP000183567">
    <property type="component" value="Unassembled WGS sequence"/>
</dbReference>
<proteinExistence type="predicted"/>
<organism evidence="1 2">
    <name type="scientific">Rhizopogon vesiculosus</name>
    <dbReference type="NCBI Taxonomy" id="180088"/>
    <lineage>
        <taxon>Eukaryota</taxon>
        <taxon>Fungi</taxon>
        <taxon>Dikarya</taxon>
        <taxon>Basidiomycota</taxon>
        <taxon>Agaricomycotina</taxon>
        <taxon>Agaricomycetes</taxon>
        <taxon>Agaricomycetidae</taxon>
        <taxon>Boletales</taxon>
        <taxon>Suillineae</taxon>
        <taxon>Rhizopogonaceae</taxon>
        <taxon>Rhizopogon</taxon>
    </lineage>
</organism>
<keyword evidence="2" id="KW-1185">Reference proteome</keyword>
<gene>
    <name evidence="1" type="ORF">AZE42_12334</name>
</gene>
<name>A0A1J8QP28_9AGAM</name>
<protein>
    <submittedName>
        <fullName evidence="1">Uncharacterized protein</fullName>
    </submittedName>
</protein>
<evidence type="ECO:0000313" key="2">
    <source>
        <dbReference type="Proteomes" id="UP000183567"/>
    </source>
</evidence>
<dbReference type="EMBL" id="LVVM01004131">
    <property type="protein sequence ID" value="OJA13508.1"/>
    <property type="molecule type" value="Genomic_DNA"/>
</dbReference>
<reference evidence="1 2" key="1">
    <citation type="submission" date="2016-03" db="EMBL/GenBank/DDBJ databases">
        <title>Comparative genomics of the ectomycorrhizal sister species Rhizopogon vinicolor and Rhizopogon vesiculosus (Basidiomycota: Boletales) reveals a divergence of the mating type B locus.</title>
        <authorList>
            <person name="Mujic A.B."/>
            <person name="Kuo A."/>
            <person name="Tritt A."/>
            <person name="Lipzen A."/>
            <person name="Chen C."/>
            <person name="Johnson J."/>
            <person name="Sharma A."/>
            <person name="Barry K."/>
            <person name="Grigoriev I.V."/>
            <person name="Spatafora J.W."/>
        </authorList>
    </citation>
    <scope>NUCLEOTIDE SEQUENCE [LARGE SCALE GENOMIC DNA]</scope>
    <source>
        <strain evidence="1 2">AM-OR11-056</strain>
    </source>
</reference>
<dbReference type="AlphaFoldDB" id="A0A1J8QP28"/>
<dbReference type="OrthoDB" id="427969at2759"/>
<evidence type="ECO:0000313" key="1">
    <source>
        <dbReference type="EMBL" id="OJA13508.1"/>
    </source>
</evidence>
<comment type="caution">
    <text evidence="1">The sequence shown here is derived from an EMBL/GenBank/DDBJ whole genome shotgun (WGS) entry which is preliminary data.</text>
</comment>
<accession>A0A1J8QP28</accession>